<evidence type="ECO:0000313" key="3">
    <source>
        <dbReference type="Proteomes" id="UP000589626"/>
    </source>
</evidence>
<comment type="caution">
    <text evidence="2">The sequence shown here is derived from an EMBL/GenBank/DDBJ whole genome shotgun (WGS) entry which is preliminary data.</text>
</comment>
<dbReference type="Proteomes" id="UP000589626">
    <property type="component" value="Unassembled WGS sequence"/>
</dbReference>
<evidence type="ECO:0000313" key="2">
    <source>
        <dbReference type="EMBL" id="MBB3041865.1"/>
    </source>
</evidence>
<keyword evidence="3" id="KW-1185">Reference proteome</keyword>
<sequence length="226" mass="23565">MSRRWLSRALIALVVPAVTVPVLATSATAAGAAKVPSVEATAKIYPHVGTSSESTSKVYGPGKKCGQQKVVKGASQTTAAYSPDYTAPEYASGDPSLYETTGERPSVYATAIKFKNAKAAIAYLHGYQKSAKKCPVTVPGGGAGGGKVDCKSSMKKIGFKLGNERWGYQMKATCTIAGQATTMVTNSLFVRSGKHVVYTGATSMDQTAPSIPKSVQFTKLALKTVA</sequence>
<feature type="chain" id="PRO_5030728732" description="Sensor domain-containing protein" evidence="1">
    <location>
        <begin position="25"/>
        <end position="226"/>
    </location>
</feature>
<dbReference type="EMBL" id="JACHWR010000001">
    <property type="protein sequence ID" value="MBB3041865.1"/>
    <property type="molecule type" value="Genomic_DNA"/>
</dbReference>
<dbReference type="AlphaFoldDB" id="A0A7W4VUG1"/>
<reference evidence="2 3" key="1">
    <citation type="submission" date="2020-08" db="EMBL/GenBank/DDBJ databases">
        <title>Sequencing the genomes of 1000 actinobacteria strains.</title>
        <authorList>
            <person name="Klenk H.-P."/>
        </authorList>
    </citation>
    <scope>NUCLEOTIDE SEQUENCE [LARGE SCALE GENOMIC DNA]</scope>
    <source>
        <strain evidence="2 3">DSM 105498</strain>
    </source>
</reference>
<evidence type="ECO:0008006" key="4">
    <source>
        <dbReference type="Google" id="ProtNLM"/>
    </source>
</evidence>
<protein>
    <recommendedName>
        <fullName evidence="4">Sensor domain-containing protein</fullName>
    </recommendedName>
</protein>
<gene>
    <name evidence="2" type="ORF">FHU40_001666</name>
</gene>
<proteinExistence type="predicted"/>
<accession>A0A7W4VUG1</accession>
<feature type="signal peptide" evidence="1">
    <location>
        <begin position="1"/>
        <end position="24"/>
    </location>
</feature>
<organism evidence="2 3">
    <name type="scientific">Nocardioides soli</name>
    <dbReference type="NCBI Taxonomy" id="1036020"/>
    <lineage>
        <taxon>Bacteria</taxon>
        <taxon>Bacillati</taxon>
        <taxon>Actinomycetota</taxon>
        <taxon>Actinomycetes</taxon>
        <taxon>Propionibacteriales</taxon>
        <taxon>Nocardioidaceae</taxon>
        <taxon>Nocardioides</taxon>
    </lineage>
</organism>
<keyword evidence="1" id="KW-0732">Signal</keyword>
<dbReference type="RefSeq" id="WP_183591723.1">
    <property type="nucleotide sequence ID" value="NZ_JACHWR010000001.1"/>
</dbReference>
<evidence type="ECO:0000256" key="1">
    <source>
        <dbReference type="SAM" id="SignalP"/>
    </source>
</evidence>
<name>A0A7W4VUG1_9ACTN</name>